<feature type="compositionally biased region" description="Basic and acidic residues" evidence="1">
    <location>
        <begin position="219"/>
        <end position="229"/>
    </location>
</feature>
<feature type="compositionally biased region" description="Basic and acidic residues" evidence="1">
    <location>
        <begin position="994"/>
        <end position="1027"/>
    </location>
</feature>
<feature type="region of interest" description="Disordered" evidence="1">
    <location>
        <begin position="317"/>
        <end position="345"/>
    </location>
</feature>
<feature type="compositionally biased region" description="Basic and acidic residues" evidence="1">
    <location>
        <begin position="802"/>
        <end position="815"/>
    </location>
</feature>
<dbReference type="InterPro" id="IPR039712">
    <property type="entry name" value="Meu6"/>
</dbReference>
<feature type="compositionally biased region" description="Low complexity" evidence="1">
    <location>
        <begin position="198"/>
        <end position="209"/>
    </location>
</feature>
<feature type="compositionally biased region" description="Low complexity" evidence="1">
    <location>
        <begin position="1045"/>
        <end position="1058"/>
    </location>
</feature>
<dbReference type="Proteomes" id="UP001287286">
    <property type="component" value="Unassembled WGS sequence"/>
</dbReference>
<feature type="compositionally biased region" description="Basic and acidic residues" evidence="1">
    <location>
        <begin position="1034"/>
        <end position="1044"/>
    </location>
</feature>
<evidence type="ECO:0000313" key="4">
    <source>
        <dbReference type="Proteomes" id="UP001287286"/>
    </source>
</evidence>
<feature type="compositionally biased region" description="Basic and acidic residues" evidence="1">
    <location>
        <begin position="881"/>
        <end position="900"/>
    </location>
</feature>
<comment type="caution">
    <text evidence="3">The sequence shown here is derived from an EMBL/GenBank/DDBJ whole genome shotgun (WGS) entry which is preliminary data.</text>
</comment>
<dbReference type="PANTHER" id="PTHR42073">
    <property type="entry name" value="MEIOTIC EXPRESSION UP-REGULATED PROTEIN 6"/>
    <property type="match status" value="1"/>
</dbReference>
<dbReference type="InterPro" id="IPR039483">
    <property type="entry name" value="Meu6_PH_dom"/>
</dbReference>
<protein>
    <recommendedName>
        <fullName evidence="2">Meiotic expression up-regulated protein 6 PH domain-containing protein</fullName>
    </recommendedName>
</protein>
<evidence type="ECO:0000256" key="1">
    <source>
        <dbReference type="SAM" id="MobiDB-lite"/>
    </source>
</evidence>
<feature type="compositionally biased region" description="Basic and acidic residues" evidence="1">
    <location>
        <begin position="961"/>
        <end position="977"/>
    </location>
</feature>
<feature type="compositionally biased region" description="Low complexity" evidence="1">
    <location>
        <begin position="816"/>
        <end position="826"/>
    </location>
</feature>
<feature type="compositionally biased region" description="Basic and acidic residues" evidence="1">
    <location>
        <begin position="582"/>
        <end position="601"/>
    </location>
</feature>
<feature type="domain" description="Meiotic expression up-regulated protein 6 PH" evidence="2">
    <location>
        <begin position="615"/>
        <end position="718"/>
    </location>
</feature>
<proteinExistence type="predicted"/>
<dbReference type="Pfam" id="PF15406">
    <property type="entry name" value="PH_6"/>
    <property type="match status" value="1"/>
</dbReference>
<reference evidence="3 4" key="1">
    <citation type="journal article" date="2024" name="Microbiol. Resour. Announc.">
        <title>Genome annotations for the ascomycete fungi Trichoderma harzianum, Trichoderma aggressivum, and Purpureocillium lilacinum.</title>
        <authorList>
            <person name="Beijen E.P.W."/>
            <person name="Ohm R.A."/>
        </authorList>
    </citation>
    <scope>NUCLEOTIDE SEQUENCE [LARGE SCALE GENOMIC DNA]</scope>
    <source>
        <strain evidence="3 4">CBS 150709</strain>
    </source>
</reference>
<feature type="region of interest" description="Disordered" evidence="1">
    <location>
        <begin position="547"/>
        <end position="604"/>
    </location>
</feature>
<accession>A0ABR0C6U8</accession>
<name>A0ABR0C6U8_PURLI</name>
<evidence type="ECO:0000259" key="2">
    <source>
        <dbReference type="Pfam" id="PF15406"/>
    </source>
</evidence>
<feature type="region of interest" description="Disordered" evidence="1">
    <location>
        <begin position="170"/>
        <end position="243"/>
    </location>
</feature>
<evidence type="ECO:0000313" key="3">
    <source>
        <dbReference type="EMBL" id="KAK4091884.1"/>
    </source>
</evidence>
<organism evidence="3 4">
    <name type="scientific">Purpureocillium lilacinum</name>
    <name type="common">Paecilomyces lilacinus</name>
    <dbReference type="NCBI Taxonomy" id="33203"/>
    <lineage>
        <taxon>Eukaryota</taxon>
        <taxon>Fungi</taxon>
        <taxon>Dikarya</taxon>
        <taxon>Ascomycota</taxon>
        <taxon>Pezizomycotina</taxon>
        <taxon>Sordariomycetes</taxon>
        <taxon>Hypocreomycetidae</taxon>
        <taxon>Hypocreales</taxon>
        <taxon>Ophiocordycipitaceae</taxon>
        <taxon>Purpureocillium</taxon>
    </lineage>
</organism>
<gene>
    <name evidence="3" type="ORF">Purlil1_3723</name>
</gene>
<keyword evidence="4" id="KW-1185">Reference proteome</keyword>
<feature type="compositionally biased region" description="Basic and acidic residues" evidence="1">
    <location>
        <begin position="757"/>
        <end position="788"/>
    </location>
</feature>
<dbReference type="PANTHER" id="PTHR42073:SF1">
    <property type="entry name" value="MEIOTIC EXPRESSION UP-REGULATED PROTEIN 6"/>
    <property type="match status" value="1"/>
</dbReference>
<dbReference type="EMBL" id="JAWRVI010000010">
    <property type="protein sequence ID" value="KAK4091884.1"/>
    <property type="molecule type" value="Genomic_DNA"/>
</dbReference>
<feature type="region of interest" description="Disordered" evidence="1">
    <location>
        <begin position="59"/>
        <end position="80"/>
    </location>
</feature>
<feature type="region of interest" description="Disordered" evidence="1">
    <location>
        <begin position="749"/>
        <end position="1058"/>
    </location>
</feature>
<feature type="region of interest" description="Disordered" evidence="1">
    <location>
        <begin position="382"/>
        <end position="401"/>
    </location>
</feature>
<sequence>MFKVAGTPAAKPSLSPGLAPPRYRRLAWQPMSGMRYPTASQCEAMFDEGTGMIRRRRLVRDEEGAQSPGGKTKGGGGAMDGWMDDEGKGRGVCRVALMMQQQQHWRHQRQHHRVPVCDHDQKHWQCPRRRRREPTRNGRRAMQMTPQFALLPGRIGCATAALAHQSLDETARGGNMTGRPGPGRLVQGLAPSTVRPSTDAATGPAAEATAHSKLVASHGQRDSARDEQNRSPLTMRAGRFGPDQRINHLRRRPSLPYLSQGTFYVPGKTHARALRWRFQVARSHQRAQRSPYVCQVTTAGNFAMQLWQARSAHLKSQAESRASSRSSSGVGGGGSGETHRHDRLAGSWSMVARAGQLRQSRTTSERRTSYLRLHQREQACLPGSGLRAGQPSPQGAPFGPRRADECTRTPLRLLCCPLLAAGCWLLLPLGQHGELLRTYLLSQMVDGWMAGLAWLPSLSLSLTLPIPPPASSSRFGLLVRSAPPAPPPVRPPWLADPALPCLFSPVRLLSQISTQRPLPPAALLLPPLPLTTSFKPVVDLPAVPKEETTPAVVEPTTAAAAETAAPAATETTVEATPAEAAEAPKPDDKKDEVKPVEEGHLGHKAQGASFPKNLIASKEFFFFGSDAVEPKSLAHYQKTEKSTETAHHNIAWASHTGLGLLFVGDKKAPHSVINLADASEPEVDGTNKFHFTSKGNKHSFKAASATERDGWVAQLKLKIAEAKELAATVTESDAFKKTVESFKPAPVVAKEAAPAEEPAKAEEAKAEESPKEGEAAPKEEPKEEEPKRRSASRKRTSFFGFGKKEEKKEETKAEDAPVAAETAPEAEAPKVEETPAPAAETAAVEDKPAEEAVPAESPKEKPAPSKRNSFFGNVFSKKEKKPAESAKPAEEATEAPKEGDAPATDATAPVIPPVESTTPLAVDVSNPATVPTETVEAPATNGDAKKEVKEKRKSSLPFAFGKREKSPSPVDGEEKTGKSAFSKLRATIKGKGAAKAEEKPAEEAAKDATTEQPAKEAAADEVAKEEAPVAEASKAAEPEAENKPENVASSTPAVTAAA</sequence>
<feature type="compositionally biased region" description="Low complexity" evidence="1">
    <location>
        <begin position="549"/>
        <end position="581"/>
    </location>
</feature>